<dbReference type="InterPro" id="IPR002938">
    <property type="entry name" value="FAD-bd"/>
</dbReference>
<keyword evidence="5" id="KW-1185">Reference proteome</keyword>
<dbReference type="Gene3D" id="3.30.70.2450">
    <property type="match status" value="1"/>
</dbReference>
<dbReference type="PRINTS" id="PR00420">
    <property type="entry name" value="RNGMNOXGNASE"/>
</dbReference>
<dbReference type="PANTHER" id="PTHR43476">
    <property type="entry name" value="3-(3-HYDROXY-PHENYL)PROPIONATE/3-HYDROXYCINNAMIC ACID HYDROXYLASE"/>
    <property type="match status" value="1"/>
</dbReference>
<evidence type="ECO:0000259" key="3">
    <source>
        <dbReference type="Pfam" id="PF01494"/>
    </source>
</evidence>
<comment type="caution">
    <text evidence="4">The sequence shown here is derived from an EMBL/GenBank/DDBJ whole genome shotgun (WGS) entry which is preliminary data.</text>
</comment>
<evidence type="ECO:0000313" key="4">
    <source>
        <dbReference type="EMBL" id="GAA3737709.1"/>
    </source>
</evidence>
<evidence type="ECO:0000256" key="2">
    <source>
        <dbReference type="ARBA" id="ARBA00023027"/>
    </source>
</evidence>
<dbReference type="PANTHER" id="PTHR43476:SF4">
    <property type="entry name" value="BLR0106 PROTEIN"/>
    <property type="match status" value="1"/>
</dbReference>
<accession>A0ABP7FFD7</accession>
<dbReference type="InterPro" id="IPR036188">
    <property type="entry name" value="FAD/NAD-bd_sf"/>
</dbReference>
<sequence>MVTFDDTQADPAATGRVAVVGLGPVGAVAALSLARAGVEVTVFEEAEALSTDLSESRASTFHPPTLEILDELGVADELHQVGLVSSTYQYRDREQGCVAHLDLAAIAGDTRFPYRLQSEQRNLVAIIERRLTIMDNVRVLRGTRVRSVAPGKDGATLHVDAVGDRTAPAMAGAYHADWVVAADGASSSIRNELGLAFEGMTYPERFLVVSTTEDFAELLPGIASVNYISDPREWLVLLQTPVHWRVLLPVDADAAGIDGAEVQRRLQSIVALPRDYQVAHTRTYRVHQRIAETFRSGRVLLAGDAAHINNPLGGMGMNSGIHDAAAAASAILAALTGDHREVDTYDQRRRTVAHDYVRVVTHGNREMLRESDEQERRRSQERMRAIAADPTRTREYLLRSSMLAGRTL</sequence>
<keyword evidence="2" id="KW-0520">NAD</keyword>
<organism evidence="4 5">
    <name type="scientific">Salinactinospora qingdaonensis</name>
    <dbReference type="NCBI Taxonomy" id="702744"/>
    <lineage>
        <taxon>Bacteria</taxon>
        <taxon>Bacillati</taxon>
        <taxon>Actinomycetota</taxon>
        <taxon>Actinomycetes</taxon>
        <taxon>Streptosporangiales</taxon>
        <taxon>Nocardiopsidaceae</taxon>
        <taxon>Salinactinospora</taxon>
    </lineage>
</organism>
<dbReference type="Pfam" id="PF01494">
    <property type="entry name" value="FAD_binding_3"/>
    <property type="match status" value="1"/>
</dbReference>
<dbReference type="SUPFAM" id="SSF51905">
    <property type="entry name" value="FAD/NAD(P)-binding domain"/>
    <property type="match status" value="1"/>
</dbReference>
<dbReference type="InterPro" id="IPR050631">
    <property type="entry name" value="PheA/TfdB_FAD_monoxygenase"/>
</dbReference>
<evidence type="ECO:0000256" key="1">
    <source>
        <dbReference type="ARBA" id="ARBA00023002"/>
    </source>
</evidence>
<gene>
    <name evidence="4" type="ORF">GCM10022402_17080</name>
</gene>
<evidence type="ECO:0000313" key="5">
    <source>
        <dbReference type="Proteomes" id="UP001500908"/>
    </source>
</evidence>
<reference evidence="5" key="1">
    <citation type="journal article" date="2019" name="Int. J. Syst. Evol. Microbiol.">
        <title>The Global Catalogue of Microorganisms (GCM) 10K type strain sequencing project: providing services to taxonomists for standard genome sequencing and annotation.</title>
        <authorList>
            <consortium name="The Broad Institute Genomics Platform"/>
            <consortium name="The Broad Institute Genome Sequencing Center for Infectious Disease"/>
            <person name="Wu L."/>
            <person name="Ma J."/>
        </authorList>
    </citation>
    <scope>NUCLEOTIDE SEQUENCE [LARGE SCALE GENOMIC DNA]</scope>
    <source>
        <strain evidence="5">JCM 17137</strain>
    </source>
</reference>
<dbReference type="EMBL" id="BAABDD010000006">
    <property type="protein sequence ID" value="GAA3737709.1"/>
    <property type="molecule type" value="Genomic_DNA"/>
</dbReference>
<feature type="domain" description="FAD-binding" evidence="3">
    <location>
        <begin position="16"/>
        <end position="358"/>
    </location>
</feature>
<dbReference type="Gene3D" id="3.50.50.60">
    <property type="entry name" value="FAD/NAD(P)-binding domain"/>
    <property type="match status" value="1"/>
</dbReference>
<keyword evidence="1" id="KW-0560">Oxidoreductase</keyword>
<protein>
    <submittedName>
        <fullName evidence="4">NAD(P)/FAD-dependent oxidoreductase</fullName>
    </submittedName>
</protein>
<proteinExistence type="predicted"/>
<name>A0ABP7FFD7_9ACTN</name>
<dbReference type="Proteomes" id="UP001500908">
    <property type="component" value="Unassembled WGS sequence"/>
</dbReference>